<name>A0A956N9C2_UNCEI</name>
<evidence type="ECO:0000256" key="8">
    <source>
        <dbReference type="ARBA" id="ARBA00022989"/>
    </source>
</evidence>
<keyword evidence="5" id="KW-0997">Cell inner membrane</keyword>
<evidence type="ECO:0000259" key="12">
    <source>
        <dbReference type="PROSITE" id="PS52015"/>
    </source>
</evidence>
<proteinExistence type="inferred from homology"/>
<feature type="transmembrane region" description="Helical" evidence="11">
    <location>
        <begin position="20"/>
        <end position="40"/>
    </location>
</feature>
<protein>
    <submittedName>
        <fullName evidence="13">TonB family protein</fullName>
    </submittedName>
</protein>
<feature type="domain" description="TonB C-terminal" evidence="12">
    <location>
        <begin position="159"/>
        <end position="250"/>
    </location>
</feature>
<accession>A0A956N9C2</accession>
<dbReference type="PANTHER" id="PTHR33446:SF13">
    <property type="entry name" value="TONB PROTEIN"/>
    <property type="match status" value="1"/>
</dbReference>
<comment type="subcellular location">
    <subcellularLocation>
        <location evidence="1">Cell inner membrane</location>
        <topology evidence="1">Single-pass membrane protein</topology>
        <orientation evidence="1">Periplasmic side</orientation>
    </subcellularLocation>
</comment>
<evidence type="ECO:0000313" key="14">
    <source>
        <dbReference type="Proteomes" id="UP000739538"/>
    </source>
</evidence>
<comment type="similarity">
    <text evidence="2">Belongs to the TonB family.</text>
</comment>
<keyword evidence="6 11" id="KW-0812">Transmembrane</keyword>
<organism evidence="13 14">
    <name type="scientific">Eiseniibacteriota bacterium</name>
    <dbReference type="NCBI Taxonomy" id="2212470"/>
    <lineage>
        <taxon>Bacteria</taxon>
        <taxon>Candidatus Eiseniibacteriota</taxon>
    </lineage>
</organism>
<dbReference type="GO" id="GO:0015031">
    <property type="term" value="P:protein transport"/>
    <property type="evidence" value="ECO:0007669"/>
    <property type="project" value="UniProtKB-KW"/>
</dbReference>
<evidence type="ECO:0000256" key="9">
    <source>
        <dbReference type="ARBA" id="ARBA00023136"/>
    </source>
</evidence>
<reference evidence="13" key="2">
    <citation type="journal article" date="2021" name="Microbiome">
        <title>Successional dynamics and alternative stable states in a saline activated sludge microbial community over 9 years.</title>
        <authorList>
            <person name="Wang Y."/>
            <person name="Ye J."/>
            <person name="Ju F."/>
            <person name="Liu L."/>
            <person name="Boyd J.A."/>
            <person name="Deng Y."/>
            <person name="Parks D.H."/>
            <person name="Jiang X."/>
            <person name="Yin X."/>
            <person name="Woodcroft B.J."/>
            <person name="Tyson G.W."/>
            <person name="Hugenholtz P."/>
            <person name="Polz M.F."/>
            <person name="Zhang T."/>
        </authorList>
    </citation>
    <scope>NUCLEOTIDE SEQUENCE</scope>
    <source>
        <strain evidence="13">HKST-UBA02</strain>
    </source>
</reference>
<keyword evidence="3" id="KW-0813">Transport</keyword>
<dbReference type="PROSITE" id="PS52015">
    <property type="entry name" value="TONB_CTD"/>
    <property type="match status" value="1"/>
</dbReference>
<dbReference type="InterPro" id="IPR037682">
    <property type="entry name" value="TonB_C"/>
</dbReference>
<feature type="region of interest" description="Disordered" evidence="10">
    <location>
        <begin position="65"/>
        <end position="147"/>
    </location>
</feature>
<dbReference type="GO" id="GO:0055085">
    <property type="term" value="P:transmembrane transport"/>
    <property type="evidence" value="ECO:0007669"/>
    <property type="project" value="InterPro"/>
</dbReference>
<evidence type="ECO:0000256" key="7">
    <source>
        <dbReference type="ARBA" id="ARBA00022927"/>
    </source>
</evidence>
<feature type="compositionally biased region" description="Basic and acidic residues" evidence="10">
    <location>
        <begin position="74"/>
        <end position="114"/>
    </location>
</feature>
<dbReference type="AlphaFoldDB" id="A0A956N9C2"/>
<dbReference type="InterPro" id="IPR051045">
    <property type="entry name" value="TonB-dependent_transducer"/>
</dbReference>
<dbReference type="Proteomes" id="UP000739538">
    <property type="component" value="Unassembled WGS sequence"/>
</dbReference>
<sequence length="250" mass="28362">MTDSPRKPKKGWSWTFRRAVVFSLVLHVVGVFVAVVWARADFKPPEEERIPVQLIAELAAPQVTIPPEPKPVVRPKEEPQVADPLHKPEKKYEPKPPEPKVEEKPPVKPPEKQPEPPPVETKIGDLKSEVVPKKAPERPTLGDDPMQIEVEGPPFEFAYYLKQVRRKLATKWSVPAGSLLPGQETKARVYFRIQRGGRIIDAKLENESSVFLFDQSVLRALEKASPMPPLPAEYEGEWLGLHVWFVEESQ</sequence>
<dbReference type="PANTHER" id="PTHR33446">
    <property type="entry name" value="PROTEIN TONB-RELATED"/>
    <property type="match status" value="1"/>
</dbReference>
<dbReference type="NCBIfam" id="TIGR01352">
    <property type="entry name" value="tonB_Cterm"/>
    <property type="match status" value="1"/>
</dbReference>
<dbReference type="Pfam" id="PF13103">
    <property type="entry name" value="TonB_2"/>
    <property type="match status" value="1"/>
</dbReference>
<dbReference type="GO" id="GO:0005886">
    <property type="term" value="C:plasma membrane"/>
    <property type="evidence" value="ECO:0007669"/>
    <property type="project" value="UniProtKB-SubCell"/>
</dbReference>
<dbReference type="Gene3D" id="3.30.1150.10">
    <property type="match status" value="1"/>
</dbReference>
<keyword evidence="8 11" id="KW-1133">Transmembrane helix</keyword>
<evidence type="ECO:0000256" key="1">
    <source>
        <dbReference type="ARBA" id="ARBA00004383"/>
    </source>
</evidence>
<comment type="caution">
    <text evidence="13">The sequence shown here is derived from an EMBL/GenBank/DDBJ whole genome shotgun (WGS) entry which is preliminary data.</text>
</comment>
<evidence type="ECO:0000256" key="11">
    <source>
        <dbReference type="SAM" id="Phobius"/>
    </source>
</evidence>
<reference evidence="13" key="1">
    <citation type="submission" date="2020-04" db="EMBL/GenBank/DDBJ databases">
        <authorList>
            <person name="Zhang T."/>
        </authorList>
    </citation>
    <scope>NUCLEOTIDE SEQUENCE</scope>
    <source>
        <strain evidence="13">HKST-UBA02</strain>
    </source>
</reference>
<evidence type="ECO:0000313" key="13">
    <source>
        <dbReference type="EMBL" id="MCA9754557.1"/>
    </source>
</evidence>
<gene>
    <name evidence="13" type="ORF">KDA27_02055</name>
</gene>
<dbReference type="InterPro" id="IPR006260">
    <property type="entry name" value="TonB/TolA_C"/>
</dbReference>
<evidence type="ECO:0000256" key="2">
    <source>
        <dbReference type="ARBA" id="ARBA00006555"/>
    </source>
</evidence>
<feature type="compositionally biased region" description="Basic and acidic residues" evidence="10">
    <location>
        <begin position="122"/>
        <end position="141"/>
    </location>
</feature>
<keyword evidence="9 11" id="KW-0472">Membrane</keyword>
<evidence type="ECO:0000256" key="10">
    <source>
        <dbReference type="SAM" id="MobiDB-lite"/>
    </source>
</evidence>
<keyword evidence="4" id="KW-1003">Cell membrane</keyword>
<evidence type="ECO:0000256" key="5">
    <source>
        <dbReference type="ARBA" id="ARBA00022519"/>
    </source>
</evidence>
<dbReference type="SUPFAM" id="SSF74653">
    <property type="entry name" value="TolA/TonB C-terminal domain"/>
    <property type="match status" value="1"/>
</dbReference>
<evidence type="ECO:0000256" key="3">
    <source>
        <dbReference type="ARBA" id="ARBA00022448"/>
    </source>
</evidence>
<keyword evidence="7" id="KW-0653">Protein transport</keyword>
<dbReference type="EMBL" id="JAGQHS010000005">
    <property type="protein sequence ID" value="MCA9754557.1"/>
    <property type="molecule type" value="Genomic_DNA"/>
</dbReference>
<evidence type="ECO:0000256" key="4">
    <source>
        <dbReference type="ARBA" id="ARBA00022475"/>
    </source>
</evidence>
<evidence type="ECO:0000256" key="6">
    <source>
        <dbReference type="ARBA" id="ARBA00022692"/>
    </source>
</evidence>